<name>A0A8J5XYQ1_DIALT</name>
<dbReference type="EMBL" id="JAGTXO010000004">
    <property type="protein sequence ID" value="KAG8468544.1"/>
    <property type="molecule type" value="Genomic_DNA"/>
</dbReference>
<dbReference type="PROSITE" id="PS51257">
    <property type="entry name" value="PROKAR_LIPOPROTEIN"/>
    <property type="match status" value="1"/>
</dbReference>
<dbReference type="Gene3D" id="3.90.550.10">
    <property type="entry name" value="Spore Coat Polysaccharide Biosynthesis Protein SpsA, Chain A"/>
    <property type="match status" value="1"/>
</dbReference>
<gene>
    <name evidence="6" type="ORF">KFE25_013627</name>
</gene>
<keyword evidence="5" id="KW-0732">Signal</keyword>
<feature type="signal peptide" evidence="5">
    <location>
        <begin position="1"/>
        <end position="21"/>
    </location>
</feature>
<comment type="caution">
    <text evidence="6">The sequence shown here is derived from an EMBL/GenBank/DDBJ whole genome shotgun (WGS) entry which is preliminary data.</text>
</comment>
<accession>A0A8J5XYQ1</accession>
<dbReference type="GO" id="GO:0016757">
    <property type="term" value="F:glycosyltransferase activity"/>
    <property type="evidence" value="ECO:0007669"/>
    <property type="project" value="UniProtKB-KW"/>
</dbReference>
<dbReference type="SUPFAM" id="SSF53448">
    <property type="entry name" value="Nucleotide-diphospho-sugar transferases"/>
    <property type="match status" value="1"/>
</dbReference>
<evidence type="ECO:0000256" key="4">
    <source>
        <dbReference type="ARBA" id="ARBA00022723"/>
    </source>
</evidence>
<dbReference type="AlphaFoldDB" id="A0A8J5XYQ1"/>
<dbReference type="InterPro" id="IPR002495">
    <property type="entry name" value="Glyco_trans_8"/>
</dbReference>
<dbReference type="OrthoDB" id="411524at2759"/>
<keyword evidence="3" id="KW-0808">Transferase</keyword>
<dbReference type="Pfam" id="PF01501">
    <property type="entry name" value="Glyco_transf_8"/>
    <property type="match status" value="1"/>
</dbReference>
<dbReference type="GO" id="GO:0046872">
    <property type="term" value="F:metal ion binding"/>
    <property type="evidence" value="ECO:0007669"/>
    <property type="project" value="UniProtKB-KW"/>
</dbReference>
<dbReference type="Proteomes" id="UP000751190">
    <property type="component" value="Unassembled WGS sequence"/>
</dbReference>
<evidence type="ECO:0008006" key="8">
    <source>
        <dbReference type="Google" id="ProtNLM"/>
    </source>
</evidence>
<evidence type="ECO:0000256" key="2">
    <source>
        <dbReference type="ARBA" id="ARBA00022676"/>
    </source>
</evidence>
<dbReference type="GO" id="GO:0005794">
    <property type="term" value="C:Golgi apparatus"/>
    <property type="evidence" value="ECO:0007669"/>
    <property type="project" value="TreeGrafter"/>
</dbReference>
<dbReference type="InterPro" id="IPR050748">
    <property type="entry name" value="Glycosyltrans_8_dom-fam"/>
</dbReference>
<keyword evidence="4" id="KW-0479">Metal-binding</keyword>
<protein>
    <recommendedName>
        <fullName evidence="8">Hexosyltransferase</fullName>
    </recommendedName>
</protein>
<evidence type="ECO:0000313" key="6">
    <source>
        <dbReference type="EMBL" id="KAG8468544.1"/>
    </source>
</evidence>
<dbReference type="InterPro" id="IPR029044">
    <property type="entry name" value="Nucleotide-diphossugar_trans"/>
</dbReference>
<evidence type="ECO:0000313" key="7">
    <source>
        <dbReference type="Proteomes" id="UP000751190"/>
    </source>
</evidence>
<keyword evidence="2" id="KW-0328">Glycosyltransferase</keyword>
<comment type="similarity">
    <text evidence="1">Belongs to the glycosyltransferase 8 family.</text>
</comment>
<evidence type="ECO:0000256" key="5">
    <source>
        <dbReference type="SAM" id="SignalP"/>
    </source>
</evidence>
<dbReference type="PANTHER" id="PTHR13778:SF47">
    <property type="entry name" value="LIPOPOLYSACCHARIDE 1,3-GALACTOSYLTRANSFERASE"/>
    <property type="match status" value="1"/>
</dbReference>
<proteinExistence type="inferred from homology"/>
<keyword evidence="7" id="KW-1185">Reference proteome</keyword>
<feature type="chain" id="PRO_5035270284" description="Hexosyltransferase" evidence="5">
    <location>
        <begin position="22"/>
        <end position="375"/>
    </location>
</feature>
<dbReference type="PANTHER" id="PTHR13778">
    <property type="entry name" value="GLYCOSYLTRANSFERASE 8 DOMAIN-CONTAINING PROTEIN"/>
    <property type="match status" value="1"/>
</dbReference>
<evidence type="ECO:0000256" key="3">
    <source>
        <dbReference type="ARBA" id="ARBA00022679"/>
    </source>
</evidence>
<sequence>MAHSRSRLALRLALLLHSASAPEPAAPIHVVCGCSLDQRLPMVVLLDSMLRHRRSSDGRLLHVHVFAAAEESAAWDALLGCVLRPTMPPSARLIVHTFNESAWEPSIVTRSVERGTQRLTSAYNWFRWYAHLTLGAHARKFVYLDCDTLVRADVAALADIELASSTYGRAAIGAVFTPQPLRAFLCQRTRTIQKWALVRPDRTRVPLLSDEVHALNAGVLVFDADEWARQRTLEVWHALQLRSRAGGCLWKIAGQPELQLIFGERIAQLDPRWNHGWLGSTAWLLRERGDAFVREWAHAAAAQAYVLHWNGPLKPWAARAGARRAGSEAAHANRTPATDDALVSALWWEAASNVRCALERCARSLGLRNTPCREA</sequence>
<reference evidence="6" key="1">
    <citation type="submission" date="2021-05" db="EMBL/GenBank/DDBJ databases">
        <title>The genome of the haptophyte Pavlova lutheri (Diacronema luteri, Pavlovales) - a model for lipid biosynthesis in eukaryotic algae.</title>
        <authorList>
            <person name="Hulatt C.J."/>
            <person name="Posewitz M.C."/>
        </authorList>
    </citation>
    <scope>NUCLEOTIDE SEQUENCE</scope>
    <source>
        <strain evidence="6">NIVA-4/92</strain>
    </source>
</reference>
<evidence type="ECO:0000256" key="1">
    <source>
        <dbReference type="ARBA" id="ARBA00006351"/>
    </source>
</evidence>
<organism evidence="6 7">
    <name type="scientific">Diacronema lutheri</name>
    <name type="common">Unicellular marine alga</name>
    <name type="synonym">Monochrysis lutheri</name>
    <dbReference type="NCBI Taxonomy" id="2081491"/>
    <lineage>
        <taxon>Eukaryota</taxon>
        <taxon>Haptista</taxon>
        <taxon>Haptophyta</taxon>
        <taxon>Pavlovophyceae</taxon>
        <taxon>Pavlovales</taxon>
        <taxon>Pavlovaceae</taxon>
        <taxon>Diacronema</taxon>
    </lineage>
</organism>